<dbReference type="InterPro" id="IPR036291">
    <property type="entry name" value="NAD(P)-bd_dom_sf"/>
</dbReference>
<comment type="similarity">
    <text evidence="1">Belongs to the fatty acyl-CoA reductase family.</text>
</comment>
<comment type="function">
    <text evidence="1">Catalyzes the reduction of fatty acyl-CoA to fatty alcohols.</text>
</comment>
<dbReference type="GO" id="GO:0102965">
    <property type="term" value="F:alcohol-forming long-chain fatty acyl-CoA reductase activity"/>
    <property type="evidence" value="ECO:0007669"/>
    <property type="project" value="UniProtKB-EC"/>
</dbReference>
<dbReference type="STRING" id="337451.A0A443P1W5"/>
<dbReference type="PANTHER" id="PTHR11011:SF99">
    <property type="entry name" value="FATTY ACYL-COA REDUCTASE 3"/>
    <property type="match status" value="1"/>
</dbReference>
<dbReference type="GO" id="GO:0035336">
    <property type="term" value="P:long-chain fatty-acyl-CoA metabolic process"/>
    <property type="evidence" value="ECO:0007669"/>
    <property type="project" value="TreeGrafter"/>
</dbReference>
<dbReference type="EC" id="1.2.1.84" evidence="1"/>
<evidence type="ECO:0000259" key="2">
    <source>
        <dbReference type="Pfam" id="PF07993"/>
    </source>
</evidence>
<gene>
    <name evidence="3" type="ORF">CKAN_01355400</name>
</gene>
<dbReference type="GO" id="GO:0080019">
    <property type="term" value="F:alcohol-forming very long-chain fatty acyl-CoA reductase activity"/>
    <property type="evidence" value="ECO:0007669"/>
    <property type="project" value="InterPro"/>
</dbReference>
<dbReference type="OrthoDB" id="429813at2759"/>
<evidence type="ECO:0000313" key="3">
    <source>
        <dbReference type="EMBL" id="RWR84729.1"/>
    </source>
</evidence>
<evidence type="ECO:0000256" key="1">
    <source>
        <dbReference type="RuleBase" id="RU363097"/>
    </source>
</evidence>
<protein>
    <recommendedName>
        <fullName evidence="1">Fatty acyl-CoA reductase</fullName>
        <ecNumber evidence="1">1.2.1.84</ecNumber>
    </recommendedName>
</protein>
<keyword evidence="1" id="KW-0521">NADP</keyword>
<feature type="domain" description="Thioester reductase (TE)" evidence="2">
    <location>
        <begin position="61"/>
        <end position="178"/>
    </location>
</feature>
<proteinExistence type="inferred from homology"/>
<organism evidence="3 4">
    <name type="scientific">Cinnamomum micranthum f. kanehirae</name>
    <dbReference type="NCBI Taxonomy" id="337451"/>
    <lineage>
        <taxon>Eukaryota</taxon>
        <taxon>Viridiplantae</taxon>
        <taxon>Streptophyta</taxon>
        <taxon>Embryophyta</taxon>
        <taxon>Tracheophyta</taxon>
        <taxon>Spermatophyta</taxon>
        <taxon>Magnoliopsida</taxon>
        <taxon>Magnoliidae</taxon>
        <taxon>Laurales</taxon>
        <taxon>Lauraceae</taxon>
        <taxon>Cinnamomum</taxon>
    </lineage>
</organism>
<dbReference type="GO" id="GO:0010345">
    <property type="term" value="P:suberin biosynthetic process"/>
    <property type="evidence" value="ECO:0007669"/>
    <property type="project" value="TreeGrafter"/>
</dbReference>
<dbReference type="AlphaFoldDB" id="A0A443P1W5"/>
<dbReference type="InterPro" id="IPR013120">
    <property type="entry name" value="FAR_NAD-bd"/>
</dbReference>
<dbReference type="InterPro" id="IPR026055">
    <property type="entry name" value="FAR"/>
</dbReference>
<reference evidence="3 4" key="1">
    <citation type="journal article" date="2019" name="Nat. Plants">
        <title>Stout camphor tree genome fills gaps in understanding of flowering plant genome evolution.</title>
        <authorList>
            <person name="Chaw S.M."/>
            <person name="Liu Y.C."/>
            <person name="Wu Y.W."/>
            <person name="Wang H.Y."/>
            <person name="Lin C.I."/>
            <person name="Wu C.S."/>
            <person name="Ke H.M."/>
            <person name="Chang L.Y."/>
            <person name="Hsu C.Y."/>
            <person name="Yang H.T."/>
            <person name="Sudianto E."/>
            <person name="Hsu M.H."/>
            <person name="Wu K.P."/>
            <person name="Wang L.N."/>
            <person name="Leebens-Mack J.H."/>
            <person name="Tsai I.J."/>
        </authorList>
    </citation>
    <scope>NUCLEOTIDE SEQUENCE [LARGE SCALE GENOMIC DNA]</scope>
    <source>
        <strain evidence="4">cv. Chaw 1501</strain>
        <tissue evidence="3">Young leaves</tissue>
    </source>
</reference>
<dbReference type="SUPFAM" id="SSF51735">
    <property type="entry name" value="NAD(P)-binding Rossmann-fold domains"/>
    <property type="match status" value="1"/>
</dbReference>
<name>A0A443P1W5_9MAGN</name>
<feature type="domain" description="Thioester reductase (TE)" evidence="2">
    <location>
        <begin position="17"/>
        <end position="48"/>
    </location>
</feature>
<comment type="caution">
    <text evidence="3">The sequence shown here is derived from an EMBL/GenBank/DDBJ whole genome shotgun (WGS) entry which is preliminary data.</text>
</comment>
<comment type="catalytic activity">
    <reaction evidence="1">
        <text>a long-chain fatty acyl-CoA + 2 NADPH + 2 H(+) = a long-chain primary fatty alcohol + 2 NADP(+) + CoA</text>
        <dbReference type="Rhea" id="RHEA:52716"/>
        <dbReference type="ChEBI" id="CHEBI:15378"/>
        <dbReference type="ChEBI" id="CHEBI:57287"/>
        <dbReference type="ChEBI" id="CHEBI:57783"/>
        <dbReference type="ChEBI" id="CHEBI:58349"/>
        <dbReference type="ChEBI" id="CHEBI:77396"/>
        <dbReference type="ChEBI" id="CHEBI:83139"/>
        <dbReference type="EC" id="1.2.1.84"/>
    </reaction>
</comment>
<keyword evidence="1" id="KW-0443">Lipid metabolism</keyword>
<dbReference type="Pfam" id="PF07993">
    <property type="entry name" value="NAD_binding_4"/>
    <property type="match status" value="2"/>
</dbReference>
<dbReference type="Gene3D" id="3.40.50.720">
    <property type="entry name" value="NAD(P)-binding Rossmann-like Domain"/>
    <property type="match status" value="2"/>
</dbReference>
<keyword evidence="1" id="KW-0444">Lipid biosynthesis</keyword>
<sequence>MALSGIVESLENKSILVTGCTGFLAKVFVEKVLRIQPHLKRLFVLLRAVPLQCSASMMKYAYVAVEKEGLIQEKPLIMGEAQNKNLKLDIEAEVKLVQERLNEINVKGVNQAAQRAAMKELGLERARIFGWPNTYVFTKAMGEMLIGNFRESLPLVIVRPTIITSTYKDPFPGWIEGIR</sequence>
<dbReference type="PANTHER" id="PTHR11011">
    <property type="entry name" value="MALE STERILITY PROTEIN 2-RELATED"/>
    <property type="match status" value="1"/>
</dbReference>
<accession>A0A443P1W5</accession>
<keyword evidence="1" id="KW-0560">Oxidoreductase</keyword>
<dbReference type="EMBL" id="QPKB01000005">
    <property type="protein sequence ID" value="RWR84729.1"/>
    <property type="molecule type" value="Genomic_DNA"/>
</dbReference>
<evidence type="ECO:0000313" key="4">
    <source>
        <dbReference type="Proteomes" id="UP000283530"/>
    </source>
</evidence>
<keyword evidence="4" id="KW-1185">Reference proteome</keyword>
<dbReference type="Proteomes" id="UP000283530">
    <property type="component" value="Unassembled WGS sequence"/>
</dbReference>